<keyword evidence="2" id="KW-1185">Reference proteome</keyword>
<organism evidence="1 2">
    <name type="scientific">Phyllosticta citribraziliensis</name>
    <dbReference type="NCBI Taxonomy" id="989973"/>
    <lineage>
        <taxon>Eukaryota</taxon>
        <taxon>Fungi</taxon>
        <taxon>Dikarya</taxon>
        <taxon>Ascomycota</taxon>
        <taxon>Pezizomycotina</taxon>
        <taxon>Dothideomycetes</taxon>
        <taxon>Dothideomycetes incertae sedis</taxon>
        <taxon>Botryosphaeriales</taxon>
        <taxon>Phyllostictaceae</taxon>
        <taxon>Phyllosticta</taxon>
    </lineage>
</organism>
<protein>
    <submittedName>
        <fullName evidence="1">Uncharacterized protein</fullName>
    </submittedName>
</protein>
<proteinExistence type="predicted"/>
<comment type="caution">
    <text evidence="1">The sequence shown here is derived from an EMBL/GenBank/DDBJ whole genome shotgun (WGS) entry which is preliminary data.</text>
</comment>
<accession>A0ABR1M7Y4</accession>
<sequence>MTGLEDGRCRACVRWGPEASPAQRRARSRQNQTLALKMRGTWNKQPPICLSVLLCPLLCSPSRLASAVLTKPEPASTLNCPPSITTTSSASVRGPVSVMAFISRFAFAPGYGTHCVIASQKMHLTVLQTVPDVTHLTYGRYLCINQLPQP</sequence>
<dbReference type="RefSeq" id="XP_066659223.1">
    <property type="nucleotide sequence ID" value="XM_066793693.1"/>
</dbReference>
<evidence type="ECO:0000313" key="2">
    <source>
        <dbReference type="Proteomes" id="UP001360953"/>
    </source>
</evidence>
<name>A0ABR1M7Y4_9PEZI</name>
<evidence type="ECO:0000313" key="1">
    <source>
        <dbReference type="EMBL" id="KAK7543988.1"/>
    </source>
</evidence>
<dbReference type="Proteomes" id="UP001360953">
    <property type="component" value="Unassembled WGS sequence"/>
</dbReference>
<dbReference type="GeneID" id="92026599"/>
<gene>
    <name evidence="1" type="ORF">J3D65DRAFT_1069</name>
</gene>
<reference evidence="1 2" key="1">
    <citation type="submission" date="2024-04" db="EMBL/GenBank/DDBJ databases">
        <title>Phyllosticta paracitricarpa is synonymous to the EU quarantine fungus P. citricarpa based on phylogenomic analyses.</title>
        <authorList>
            <consortium name="Lawrence Berkeley National Laboratory"/>
            <person name="Van ingen-buijs V.A."/>
            <person name="Van westerhoven A.C."/>
            <person name="Haridas S."/>
            <person name="Skiadas P."/>
            <person name="Martin F."/>
            <person name="Groenewald J.Z."/>
            <person name="Crous P.W."/>
            <person name="Seidl M.F."/>
        </authorList>
    </citation>
    <scope>NUCLEOTIDE SEQUENCE [LARGE SCALE GENOMIC DNA]</scope>
    <source>
        <strain evidence="1 2">CPC 17464</strain>
    </source>
</reference>
<dbReference type="EMBL" id="JBBPEH010000001">
    <property type="protein sequence ID" value="KAK7543988.1"/>
    <property type="molecule type" value="Genomic_DNA"/>
</dbReference>